<evidence type="ECO:0000256" key="5">
    <source>
        <dbReference type="ARBA" id="ARBA00022723"/>
    </source>
</evidence>
<evidence type="ECO:0000259" key="12">
    <source>
        <dbReference type="Pfam" id="PF01743"/>
    </source>
</evidence>
<dbReference type="SUPFAM" id="SSF81301">
    <property type="entry name" value="Nucleotidyltransferase"/>
    <property type="match status" value="1"/>
</dbReference>
<keyword evidence="15" id="KW-1185">Reference proteome</keyword>
<feature type="domain" description="Poly A polymerase head" evidence="12">
    <location>
        <begin position="3"/>
        <end position="122"/>
    </location>
</feature>
<comment type="similarity">
    <text evidence="11">Belongs to the tRNA nucleotidyltransferase/poly(A) polymerase family.</text>
</comment>
<keyword evidence="5" id="KW-0479">Metal-binding</keyword>
<evidence type="ECO:0000256" key="3">
    <source>
        <dbReference type="ARBA" id="ARBA00022694"/>
    </source>
</evidence>
<dbReference type="GO" id="GO:0042245">
    <property type="term" value="P:RNA repair"/>
    <property type="evidence" value="ECO:0007669"/>
    <property type="project" value="UniProtKB-KW"/>
</dbReference>
<dbReference type="RefSeq" id="WP_091362165.1">
    <property type="nucleotide sequence ID" value="NZ_AP025284.1"/>
</dbReference>
<comment type="cofactor">
    <cofactor evidence="1">
        <name>Mg(2+)</name>
        <dbReference type="ChEBI" id="CHEBI:18420"/>
    </cofactor>
</comment>
<dbReference type="InterPro" id="IPR002646">
    <property type="entry name" value="PolA_pol_head_dom"/>
</dbReference>
<dbReference type="PANTHER" id="PTHR47545">
    <property type="entry name" value="MULTIFUNCTIONAL CCA PROTEIN"/>
    <property type="match status" value="1"/>
</dbReference>
<dbReference type="Pfam" id="PF01743">
    <property type="entry name" value="PolyA_pol"/>
    <property type="match status" value="1"/>
</dbReference>
<evidence type="ECO:0000256" key="4">
    <source>
        <dbReference type="ARBA" id="ARBA00022695"/>
    </source>
</evidence>
<evidence type="ECO:0000256" key="8">
    <source>
        <dbReference type="ARBA" id="ARBA00022840"/>
    </source>
</evidence>
<evidence type="ECO:0000256" key="9">
    <source>
        <dbReference type="ARBA" id="ARBA00022842"/>
    </source>
</evidence>
<evidence type="ECO:0000259" key="13">
    <source>
        <dbReference type="Pfam" id="PF12627"/>
    </source>
</evidence>
<dbReference type="PANTHER" id="PTHR47545:SF1">
    <property type="entry name" value="MULTIFUNCTIONAL CCA PROTEIN"/>
    <property type="match status" value="1"/>
</dbReference>
<evidence type="ECO:0000256" key="6">
    <source>
        <dbReference type="ARBA" id="ARBA00022741"/>
    </source>
</evidence>
<keyword evidence="4" id="KW-0548">Nucleotidyltransferase</keyword>
<evidence type="ECO:0000313" key="14">
    <source>
        <dbReference type="EMBL" id="SER19593.1"/>
    </source>
</evidence>
<keyword evidence="6" id="KW-0547">Nucleotide-binding</keyword>
<keyword evidence="3" id="KW-0819">tRNA processing</keyword>
<keyword evidence="2 11" id="KW-0808">Transferase</keyword>
<evidence type="ECO:0000256" key="10">
    <source>
        <dbReference type="ARBA" id="ARBA00022884"/>
    </source>
</evidence>
<dbReference type="InterPro" id="IPR043519">
    <property type="entry name" value="NT_sf"/>
</dbReference>
<dbReference type="InterPro" id="IPR050124">
    <property type="entry name" value="tRNA_CCA-adding_enzyme"/>
</dbReference>
<dbReference type="AlphaFoldDB" id="A0A1H9M8Y7"/>
<dbReference type="GO" id="GO:0004810">
    <property type="term" value="F:CCA tRNA nucleotidyltransferase activity"/>
    <property type="evidence" value="ECO:0007669"/>
    <property type="project" value="InterPro"/>
</dbReference>
<feature type="domain" description="tRNA nucleotidyltransferase/poly(A) polymerase RNA and SrmB- binding" evidence="13">
    <location>
        <begin position="149"/>
        <end position="213"/>
    </location>
</feature>
<gene>
    <name evidence="14" type="ORF">SAMN03080615_04293</name>
</gene>
<dbReference type="EMBL" id="FOGB01000023">
    <property type="protein sequence ID" value="SER19593.1"/>
    <property type="molecule type" value="Genomic_DNA"/>
</dbReference>
<dbReference type="InterPro" id="IPR032828">
    <property type="entry name" value="PolyA_RNA-bd"/>
</dbReference>
<keyword evidence="7" id="KW-0692">RNA repair</keyword>
<dbReference type="InterPro" id="IPR012006">
    <property type="entry name" value="CCA_bact"/>
</dbReference>
<organism evidence="14 15">
    <name type="scientific">Amphritea atlantica</name>
    <dbReference type="NCBI Taxonomy" id="355243"/>
    <lineage>
        <taxon>Bacteria</taxon>
        <taxon>Pseudomonadati</taxon>
        <taxon>Pseudomonadota</taxon>
        <taxon>Gammaproteobacteria</taxon>
        <taxon>Oceanospirillales</taxon>
        <taxon>Oceanospirillaceae</taxon>
        <taxon>Amphritea</taxon>
    </lineage>
</organism>
<reference evidence="15" key="1">
    <citation type="submission" date="2016-10" db="EMBL/GenBank/DDBJ databases">
        <authorList>
            <person name="Varghese N."/>
            <person name="Submissions S."/>
        </authorList>
    </citation>
    <scope>NUCLEOTIDE SEQUENCE [LARGE SCALE GENOMIC DNA]</scope>
    <source>
        <strain evidence="15">DSM 18887</strain>
    </source>
</reference>
<keyword evidence="8" id="KW-0067">ATP-binding</keyword>
<evidence type="ECO:0000256" key="7">
    <source>
        <dbReference type="ARBA" id="ARBA00022800"/>
    </source>
</evidence>
<proteinExistence type="inferred from homology"/>
<dbReference type="CDD" id="cd05398">
    <property type="entry name" value="NT_ClassII-CCAase"/>
    <property type="match status" value="1"/>
</dbReference>
<dbReference type="GO" id="GO:0001680">
    <property type="term" value="P:tRNA 3'-terminal CCA addition"/>
    <property type="evidence" value="ECO:0007669"/>
    <property type="project" value="InterPro"/>
</dbReference>
<protein>
    <submittedName>
        <fullName evidence="14">tRNA nucleotidyltransferase (CCA-adding enzyme)</fullName>
    </submittedName>
</protein>
<dbReference type="STRING" id="355243.SAMN03080615_04293"/>
<dbReference type="SUPFAM" id="SSF81891">
    <property type="entry name" value="Poly A polymerase C-terminal region-like"/>
    <property type="match status" value="1"/>
</dbReference>
<keyword evidence="10 11" id="KW-0694">RNA-binding</keyword>
<name>A0A1H9M8Y7_9GAMM</name>
<keyword evidence="9" id="KW-0460">Magnesium</keyword>
<dbReference type="GO" id="GO:0046872">
    <property type="term" value="F:metal ion binding"/>
    <property type="evidence" value="ECO:0007669"/>
    <property type="project" value="UniProtKB-KW"/>
</dbReference>
<evidence type="ECO:0000256" key="11">
    <source>
        <dbReference type="RuleBase" id="RU003953"/>
    </source>
</evidence>
<evidence type="ECO:0000256" key="1">
    <source>
        <dbReference type="ARBA" id="ARBA00001946"/>
    </source>
</evidence>
<dbReference type="Pfam" id="PF12627">
    <property type="entry name" value="PolyA_pol_RNAbd"/>
    <property type="match status" value="1"/>
</dbReference>
<dbReference type="GO" id="GO:0005524">
    <property type="term" value="F:ATP binding"/>
    <property type="evidence" value="ECO:0007669"/>
    <property type="project" value="UniProtKB-KW"/>
</dbReference>
<dbReference type="Gene3D" id="3.30.460.10">
    <property type="entry name" value="Beta Polymerase, domain 2"/>
    <property type="match status" value="1"/>
</dbReference>
<sequence>MQTYLVGGAVRDKLLDYPVYDRDWVVVGATPEQMLKQGFRPVGKDFPVFIHPDSGEEYALARTERKSGKGYTGFLYHASPDVTLEEDLIRRDLTINAMAMTDDGTIIDPYHGQQDLQLKLLRHVSPAFSEDPLRVLRVARFLARYASLGFRIAPETLTLMQQLSHSDELGHLSTERVWQEFQRALGEASPQQFLITLMQTDALVKLFPELIPAMSDPQTLVAISQPIDSRVRFAILLRGALLNTPLEQRGQTIKTFCDQHRAPNAYRDLALQFCLQSDQLCHYSQLDAGERLALIRNLDLLRRDEHLSLLLQGCAVICNNTDAVEQQLPLLLEALRQIDPKALMSQGFKGKALGEAIYRAQLAVCQQQIDGVLSCNNPSH</sequence>
<dbReference type="Proteomes" id="UP000198749">
    <property type="component" value="Unassembled WGS sequence"/>
</dbReference>
<evidence type="ECO:0000313" key="15">
    <source>
        <dbReference type="Proteomes" id="UP000198749"/>
    </source>
</evidence>
<dbReference type="PIRSF" id="PIRSF000813">
    <property type="entry name" value="CCA_bact"/>
    <property type="match status" value="1"/>
</dbReference>
<dbReference type="OrthoDB" id="9805698at2"/>
<accession>A0A1H9M8Y7</accession>
<dbReference type="Gene3D" id="1.10.3090.10">
    <property type="entry name" value="cca-adding enzyme, domain 2"/>
    <property type="match status" value="1"/>
</dbReference>
<dbReference type="GO" id="GO:0003723">
    <property type="term" value="F:RNA binding"/>
    <property type="evidence" value="ECO:0007669"/>
    <property type="project" value="UniProtKB-KW"/>
</dbReference>
<evidence type="ECO:0000256" key="2">
    <source>
        <dbReference type="ARBA" id="ARBA00022679"/>
    </source>
</evidence>